<dbReference type="GO" id="GO:0005886">
    <property type="term" value="C:plasma membrane"/>
    <property type="evidence" value="ECO:0007669"/>
    <property type="project" value="UniProtKB-SubCell"/>
</dbReference>
<feature type="transmembrane region" description="Helical" evidence="6">
    <location>
        <begin position="71"/>
        <end position="88"/>
    </location>
</feature>
<evidence type="ECO:0000256" key="1">
    <source>
        <dbReference type="ARBA" id="ARBA00004236"/>
    </source>
</evidence>
<name>A0A517Z2F9_9PLAN</name>
<evidence type="ECO:0000313" key="7">
    <source>
        <dbReference type="EMBL" id="QDU36639.1"/>
    </source>
</evidence>
<evidence type="ECO:0000256" key="2">
    <source>
        <dbReference type="ARBA" id="ARBA00022475"/>
    </source>
</evidence>
<dbReference type="PANTHER" id="PTHR47529">
    <property type="entry name" value="PEPTIDYL-PROLYL CIS-TRANS ISOMERASE D"/>
    <property type="match status" value="1"/>
</dbReference>
<keyword evidence="8" id="KW-1185">Reference proteome</keyword>
<dbReference type="InterPro" id="IPR027304">
    <property type="entry name" value="Trigger_fact/SurA_dom_sf"/>
</dbReference>
<feature type="compositionally biased region" description="Pro residues" evidence="5">
    <location>
        <begin position="523"/>
        <end position="537"/>
    </location>
</feature>
<accession>A0A517Z2F9</accession>
<keyword evidence="6" id="KW-0812">Transmembrane</keyword>
<evidence type="ECO:0000256" key="6">
    <source>
        <dbReference type="SAM" id="Phobius"/>
    </source>
</evidence>
<keyword evidence="6" id="KW-1133">Transmembrane helix</keyword>
<feature type="transmembrane region" description="Helical" evidence="6">
    <location>
        <begin position="40"/>
        <end position="59"/>
    </location>
</feature>
<comment type="subcellular location">
    <subcellularLocation>
        <location evidence="1">Cell membrane</location>
    </subcellularLocation>
</comment>
<reference evidence="7 8" key="1">
    <citation type="submission" date="2019-02" db="EMBL/GenBank/DDBJ databases">
        <title>Deep-cultivation of Planctomycetes and their phenomic and genomic characterization uncovers novel biology.</title>
        <authorList>
            <person name="Wiegand S."/>
            <person name="Jogler M."/>
            <person name="Boedeker C."/>
            <person name="Pinto D."/>
            <person name="Vollmers J."/>
            <person name="Rivas-Marin E."/>
            <person name="Kohn T."/>
            <person name="Peeters S.H."/>
            <person name="Heuer A."/>
            <person name="Rast P."/>
            <person name="Oberbeckmann S."/>
            <person name="Bunk B."/>
            <person name="Jeske O."/>
            <person name="Meyerdierks A."/>
            <person name="Storesund J.E."/>
            <person name="Kallscheuer N."/>
            <person name="Luecker S."/>
            <person name="Lage O.M."/>
            <person name="Pohl T."/>
            <person name="Merkel B.J."/>
            <person name="Hornburger P."/>
            <person name="Mueller R.-W."/>
            <person name="Bruemmer F."/>
            <person name="Labrenz M."/>
            <person name="Spormann A.M."/>
            <person name="Op den Camp H."/>
            <person name="Overmann J."/>
            <person name="Amann R."/>
            <person name="Jetten M.S.M."/>
            <person name="Mascher T."/>
            <person name="Medema M.H."/>
            <person name="Devos D.P."/>
            <person name="Kaster A.-K."/>
            <person name="Ovreas L."/>
            <person name="Rohde M."/>
            <person name="Galperin M.Y."/>
            <person name="Jogler C."/>
        </authorList>
    </citation>
    <scope>NUCLEOTIDE SEQUENCE [LARGE SCALE GENOMIC DNA]</scope>
    <source>
        <strain evidence="7 8">Mal4</strain>
    </source>
</reference>
<sequence length="879" mass="97098">MRSPFEIFRRHQKILTVILVGMAMFSFVICGAIQDPRNIPAGLMILALAALMAGVFWVAGLQSGKSNEYSVWGLVAGVLIGVGLTYWGQPGAAVYANTGNISQNELAELRQRRVIANQFVADALLRTNEDNPFIQFQIAQLQFGFQRPGDTSDRDVIAGEMLRREGRRLGIEVPQEAVTEFINAITNRQMTSSLFKEIRQRLQLSEGELVEILRDEILARNVAGYLFGGTILPPETYWEFYRKLNEQVTAELVVVPVDDFVPTSSEPTEEQLQELFQQYRENLPNRTREGRVAEGQPGFFQPRKVQLAYLEAAYHEVESLVGEVTDEEIEEYYEEQYKRVPEGMEGSTVPGGAAPEFPGSGPQLTPPGGATPESEGDAPAETPAESPEAPASESTPEESDTPAEDGDAPADESSPAEESAPAGDEMSAAPASNSDTILDALADAQPVLLQEEEAGDDAEQPAEQPVKEVTPEEKTPVDEAPADADTPAEKPATESDDDAPTSEKPDADADKPADEPATDGAPTTPPPAADPPAPPQGVRPLDAELRLEIRDRILRERTLEKMEELTEEAYAFMANEIGFYVNASEEDPAHISPEEAARKLQEYADEHGLIYTQTPLLTFSELSTSEDYPIGQASDPSNPRSAAVATDVFSTSPQDVYRPRRAVDVRSDSRFSYWKTRDVAAHVPESLEEEGIREQVVEALELQQARPKARERAEALVELASDSEKPFLELMGEQTVDGREGSLFLNPREVGPFSWMRRSTAVSPNSFRPPAPEMTQIPGLNGLGNEFMDTVFNELQTDEVGIASNADQTEFYVVRIASKTPSSEDEREQFRDGFLAESPTSFSEMEQEERREFGTNWLDRLFEKHDVRIAERETPDEQY</sequence>
<protein>
    <recommendedName>
        <fullName evidence="9">Periplasmic folding chaperone</fullName>
    </recommendedName>
</protein>
<feature type="region of interest" description="Disordered" evidence="5">
    <location>
        <begin position="822"/>
        <end position="850"/>
    </location>
</feature>
<feature type="compositionally biased region" description="Low complexity" evidence="5">
    <location>
        <begin position="377"/>
        <end position="394"/>
    </location>
</feature>
<feature type="compositionally biased region" description="Basic and acidic residues" evidence="5">
    <location>
        <begin position="501"/>
        <end position="514"/>
    </location>
</feature>
<proteinExistence type="predicted"/>
<feature type="compositionally biased region" description="Acidic residues" evidence="5">
    <location>
        <begin position="395"/>
        <end position="410"/>
    </location>
</feature>
<keyword evidence="4" id="KW-0143">Chaperone</keyword>
<gene>
    <name evidence="7" type="ORF">Mal4_09270</name>
</gene>
<keyword evidence="2" id="KW-1003">Cell membrane</keyword>
<dbReference type="KEGG" id="mri:Mal4_09270"/>
<evidence type="ECO:0000256" key="4">
    <source>
        <dbReference type="ARBA" id="ARBA00023186"/>
    </source>
</evidence>
<organism evidence="7 8">
    <name type="scientific">Maioricimonas rarisocia</name>
    <dbReference type="NCBI Taxonomy" id="2528026"/>
    <lineage>
        <taxon>Bacteria</taxon>
        <taxon>Pseudomonadati</taxon>
        <taxon>Planctomycetota</taxon>
        <taxon>Planctomycetia</taxon>
        <taxon>Planctomycetales</taxon>
        <taxon>Planctomycetaceae</taxon>
        <taxon>Maioricimonas</taxon>
    </lineage>
</organism>
<dbReference type="InterPro" id="IPR052029">
    <property type="entry name" value="PpiD_chaperone"/>
</dbReference>
<feature type="transmembrane region" description="Helical" evidence="6">
    <location>
        <begin position="12"/>
        <end position="34"/>
    </location>
</feature>
<dbReference type="SUPFAM" id="SSF109998">
    <property type="entry name" value="Triger factor/SurA peptide-binding domain-like"/>
    <property type="match status" value="1"/>
</dbReference>
<evidence type="ECO:0000256" key="5">
    <source>
        <dbReference type="SAM" id="MobiDB-lite"/>
    </source>
</evidence>
<dbReference type="PANTHER" id="PTHR47529:SF1">
    <property type="entry name" value="PERIPLASMIC CHAPERONE PPID"/>
    <property type="match status" value="1"/>
</dbReference>
<dbReference type="Proteomes" id="UP000320496">
    <property type="component" value="Chromosome"/>
</dbReference>
<feature type="compositionally biased region" description="Basic and acidic residues" evidence="5">
    <location>
        <begin position="465"/>
        <end position="477"/>
    </location>
</feature>
<dbReference type="AlphaFoldDB" id="A0A517Z2F9"/>
<evidence type="ECO:0000313" key="8">
    <source>
        <dbReference type="Proteomes" id="UP000320496"/>
    </source>
</evidence>
<dbReference type="EMBL" id="CP036275">
    <property type="protein sequence ID" value="QDU36639.1"/>
    <property type="molecule type" value="Genomic_DNA"/>
</dbReference>
<feature type="region of interest" description="Disordered" evidence="5">
    <location>
        <begin position="342"/>
        <end position="544"/>
    </location>
</feature>
<keyword evidence="3 6" id="KW-0472">Membrane</keyword>
<evidence type="ECO:0000256" key="3">
    <source>
        <dbReference type="ARBA" id="ARBA00023136"/>
    </source>
</evidence>
<evidence type="ECO:0008006" key="9">
    <source>
        <dbReference type="Google" id="ProtNLM"/>
    </source>
</evidence>
<feature type="compositionally biased region" description="Acidic residues" evidence="5">
    <location>
        <begin position="450"/>
        <end position="460"/>
    </location>
</feature>
<feature type="compositionally biased region" description="Basic and acidic residues" evidence="5">
    <location>
        <begin position="822"/>
        <end position="831"/>
    </location>
</feature>